<dbReference type="CDD" id="cd16012">
    <property type="entry name" value="ALP"/>
    <property type="match status" value="1"/>
</dbReference>
<keyword evidence="19" id="KW-1185">Reference proteome</keyword>
<evidence type="ECO:0000256" key="7">
    <source>
        <dbReference type="ARBA" id="ARBA00022801"/>
    </source>
</evidence>
<comment type="cofactor">
    <cofactor evidence="14">
        <name>Mg(2+)</name>
        <dbReference type="ChEBI" id="CHEBI:18420"/>
    </cofactor>
    <text evidence="14">Binds 1 Mg(2+) ion.</text>
</comment>
<dbReference type="GO" id="GO:0005886">
    <property type="term" value="C:plasma membrane"/>
    <property type="evidence" value="ECO:0007669"/>
    <property type="project" value="UniProtKB-SubCell"/>
</dbReference>
<feature type="binding site" evidence="14">
    <location>
        <position position="98"/>
    </location>
    <ligand>
        <name>Mg(2+)</name>
        <dbReference type="ChEBI" id="CHEBI:18420"/>
    </ligand>
</feature>
<evidence type="ECO:0000256" key="13">
    <source>
        <dbReference type="PIRSR" id="PIRSR601952-1"/>
    </source>
</evidence>
<evidence type="ECO:0000256" key="17">
    <source>
        <dbReference type="SAM" id="MobiDB-lite"/>
    </source>
</evidence>
<dbReference type="SMART" id="SM00098">
    <property type="entry name" value="alkPPc"/>
    <property type="match status" value="1"/>
</dbReference>
<keyword evidence="5" id="KW-0336">GPI-anchor</keyword>
<feature type="signal peptide" evidence="18">
    <location>
        <begin position="1"/>
        <end position="19"/>
    </location>
</feature>
<feature type="chain" id="PRO_5026924785" description="Alkaline phosphatase" evidence="18">
    <location>
        <begin position="20"/>
        <end position="539"/>
    </location>
</feature>
<dbReference type="Pfam" id="PF00245">
    <property type="entry name" value="Alk_phosphatase"/>
    <property type="match status" value="1"/>
</dbReference>
<dbReference type="InterPro" id="IPR018299">
    <property type="entry name" value="Alkaline_phosphatase_AS"/>
</dbReference>
<protein>
    <recommendedName>
        <fullName evidence="3 16">Alkaline phosphatase</fullName>
        <ecNumber evidence="3 16">3.1.3.1</ecNumber>
    </recommendedName>
</protein>
<evidence type="ECO:0000256" key="2">
    <source>
        <dbReference type="ARBA" id="ARBA00005984"/>
    </source>
</evidence>
<evidence type="ECO:0000256" key="1">
    <source>
        <dbReference type="ARBA" id="ARBA00004609"/>
    </source>
</evidence>
<dbReference type="GeneID" id="107217319"/>
<dbReference type="Gene3D" id="3.40.720.10">
    <property type="entry name" value="Alkaline Phosphatase, subunit A"/>
    <property type="match status" value="1"/>
</dbReference>
<keyword evidence="6 14" id="KW-0479">Metal-binding</keyword>
<dbReference type="FunCoup" id="A0A6J0B7Z0">
    <property type="interactions" value="113"/>
</dbReference>
<comment type="similarity">
    <text evidence="2 15">Belongs to the alkaline phosphatase family.</text>
</comment>
<evidence type="ECO:0000256" key="15">
    <source>
        <dbReference type="RuleBase" id="RU003946"/>
    </source>
</evidence>
<keyword evidence="4" id="KW-1003">Cell membrane</keyword>
<comment type="subcellular location">
    <subcellularLocation>
        <location evidence="1">Cell membrane</location>
        <topology evidence="1">Lipid-anchor</topology>
        <topology evidence="1">GPI-anchor</topology>
    </subcellularLocation>
</comment>
<dbReference type="GO" id="GO:0046872">
    <property type="term" value="F:metal ion binding"/>
    <property type="evidence" value="ECO:0007669"/>
    <property type="project" value="UniProtKB-KW"/>
</dbReference>
<dbReference type="PANTHER" id="PTHR11596:SF91">
    <property type="entry name" value="ALKALINE PHOSPHATASE-RELATED"/>
    <property type="match status" value="1"/>
</dbReference>
<gene>
    <name evidence="20" type="primary">LOC107217319</name>
</gene>
<dbReference type="PRINTS" id="PR00113">
    <property type="entry name" value="ALKPHPHTASE"/>
</dbReference>
<dbReference type="InterPro" id="IPR001952">
    <property type="entry name" value="Alkaline_phosphatase"/>
</dbReference>
<evidence type="ECO:0000256" key="11">
    <source>
        <dbReference type="ARBA" id="ARBA00023180"/>
    </source>
</evidence>
<evidence type="ECO:0000256" key="10">
    <source>
        <dbReference type="ARBA" id="ARBA00023136"/>
    </source>
</evidence>
<name>A0A6J0B7Z0_NEOLC</name>
<reference evidence="20" key="1">
    <citation type="submission" date="2025-08" db="UniProtKB">
        <authorList>
            <consortium name="RefSeq"/>
        </authorList>
    </citation>
    <scope>IDENTIFICATION</scope>
    <source>
        <tissue evidence="20">Thorax and Abdomen</tissue>
    </source>
</reference>
<evidence type="ECO:0000256" key="18">
    <source>
        <dbReference type="SAM" id="SignalP"/>
    </source>
</evidence>
<dbReference type="SUPFAM" id="SSF53649">
    <property type="entry name" value="Alkaline phosphatase-like"/>
    <property type="match status" value="1"/>
</dbReference>
<feature type="active site" description="Phosphoserine intermediate" evidence="13">
    <location>
        <position position="148"/>
    </location>
</feature>
<evidence type="ECO:0000313" key="20">
    <source>
        <dbReference type="RefSeq" id="XP_015510301.1"/>
    </source>
</evidence>
<feature type="binding site" evidence="14">
    <location>
        <position position="495"/>
    </location>
    <ligand>
        <name>Zn(2+)</name>
        <dbReference type="ChEBI" id="CHEBI:29105"/>
        <label>2</label>
    </ligand>
</feature>
<sequence length="539" mass="58903">MTSLWHILPVALIVAVVAGRPDISRADIEEEYWHQTGRYTAGRSLDRSGSQTSRSSADLEDETTSAYWNNLAQSMLKTKTKVRQNTNQAKNIIIFLGDGMSIPTLAAARMYLGQLKGETGEEDELHWESFPYSGLSKTYCVDSQVADSACSATAYLTGVKTNDGVIGLNAGVSYGDCEAMTNTSNHLSSIAQWALEGGKSAGIVTTTRVTHASPSGTYARTADRNWESDADVNDDGFNASVCLDIATQLITTYPGQDFQVILGGGRREFLPTTTVDDEGDYGYREDGVDLIETWKQDKTDRDSSYSYVWNRSGLRQIIDNPDDVDYLLGLFESSHCQYQLEADPVTEPTLTEMTEAAIKILQKNSNGYFLFVEGGRIDHAHHSTYTRLALAETVELASAVRIADEMTDESDTLILVTADHAHVMSLSGYPVRGNDILGLSGINGADGLPYTTLSYANGPGYKTPSNSTRYDLSEDDFTYVRYEYPAMVPLNSETHGGDDVAIFTRGPWSHLFTGTLEQNTIPHFMAYAACIGSGLTACT</sequence>
<comment type="cofactor">
    <cofactor evidence="14">
        <name>Zn(2+)</name>
        <dbReference type="ChEBI" id="CHEBI:29105"/>
    </cofactor>
    <text evidence="14">Binds 2 Zn(2+) ions.</text>
</comment>
<dbReference type="FunFam" id="3.40.720.10:FF:000008">
    <property type="entry name" value="Alkaline phosphatase"/>
    <property type="match status" value="1"/>
</dbReference>
<evidence type="ECO:0000313" key="19">
    <source>
        <dbReference type="Proteomes" id="UP000829291"/>
    </source>
</evidence>
<evidence type="ECO:0000256" key="14">
    <source>
        <dbReference type="PIRSR" id="PIRSR601952-2"/>
    </source>
</evidence>
<dbReference type="Proteomes" id="UP000829291">
    <property type="component" value="Chromosome 5"/>
</dbReference>
<feature type="binding site" evidence="14">
    <location>
        <position position="419"/>
    </location>
    <ligand>
        <name>Zn(2+)</name>
        <dbReference type="ChEBI" id="CHEBI:29105"/>
        <label>2</label>
    </ligand>
</feature>
<dbReference type="PANTHER" id="PTHR11596">
    <property type="entry name" value="ALKALINE PHOSPHATASE"/>
    <property type="match status" value="1"/>
</dbReference>
<evidence type="ECO:0000256" key="16">
    <source>
        <dbReference type="RuleBase" id="RU003947"/>
    </source>
</evidence>
<keyword evidence="11" id="KW-0325">Glycoprotein</keyword>
<keyword evidence="7 16" id="KW-0378">Hydrolase</keyword>
<feature type="binding site" evidence="14">
    <location>
        <position position="211"/>
    </location>
    <ligand>
        <name>Mg(2+)</name>
        <dbReference type="ChEBI" id="CHEBI:18420"/>
    </ligand>
</feature>
<evidence type="ECO:0000256" key="12">
    <source>
        <dbReference type="ARBA" id="ARBA00023288"/>
    </source>
</evidence>
<dbReference type="OrthoDB" id="5818554at2759"/>
<keyword evidence="8 14" id="KW-0862">Zinc</keyword>
<accession>A0A6J0B7Z0</accession>
<dbReference type="InParanoid" id="A0A6J0B7Z0"/>
<keyword evidence="10" id="KW-0472">Membrane</keyword>
<proteinExistence type="inferred from homology"/>
<feature type="region of interest" description="Disordered" evidence="17">
    <location>
        <begin position="42"/>
        <end position="61"/>
    </location>
</feature>
<keyword evidence="18" id="KW-0732">Signal</keyword>
<evidence type="ECO:0000256" key="6">
    <source>
        <dbReference type="ARBA" id="ARBA00022723"/>
    </source>
</evidence>
<dbReference type="GO" id="GO:0004035">
    <property type="term" value="F:alkaline phosphatase activity"/>
    <property type="evidence" value="ECO:0007669"/>
    <property type="project" value="UniProtKB-EC"/>
</dbReference>
<keyword evidence="12" id="KW-0449">Lipoprotein</keyword>
<dbReference type="KEGG" id="nlo:107217319"/>
<feature type="binding site" evidence="14">
    <location>
        <position position="98"/>
    </location>
    <ligand>
        <name>Zn(2+)</name>
        <dbReference type="ChEBI" id="CHEBI:29105"/>
        <label>2</label>
    </ligand>
</feature>
<organism evidence="20">
    <name type="scientific">Neodiprion lecontei</name>
    <name type="common">Redheaded pine sawfly</name>
    <dbReference type="NCBI Taxonomy" id="441921"/>
    <lineage>
        <taxon>Eukaryota</taxon>
        <taxon>Metazoa</taxon>
        <taxon>Ecdysozoa</taxon>
        <taxon>Arthropoda</taxon>
        <taxon>Hexapoda</taxon>
        <taxon>Insecta</taxon>
        <taxon>Pterygota</taxon>
        <taxon>Neoptera</taxon>
        <taxon>Endopterygota</taxon>
        <taxon>Hymenoptera</taxon>
        <taxon>Tenthredinoidea</taxon>
        <taxon>Diprionidae</taxon>
        <taxon>Diprioninae</taxon>
        <taxon>Neodiprion</taxon>
    </lineage>
</organism>
<dbReference type="AlphaFoldDB" id="A0A6J0B7Z0"/>
<keyword evidence="9 14" id="KW-0460">Magnesium</keyword>
<evidence type="ECO:0000256" key="9">
    <source>
        <dbReference type="ARBA" id="ARBA00022842"/>
    </source>
</evidence>
<feature type="binding site" evidence="14">
    <location>
        <position position="213"/>
    </location>
    <ligand>
        <name>Mg(2+)</name>
        <dbReference type="ChEBI" id="CHEBI:18420"/>
    </ligand>
</feature>
<dbReference type="GO" id="GO:0098552">
    <property type="term" value="C:side of membrane"/>
    <property type="evidence" value="ECO:0007669"/>
    <property type="project" value="UniProtKB-KW"/>
</dbReference>
<feature type="binding site" evidence="14">
    <location>
        <position position="420"/>
    </location>
    <ligand>
        <name>Zn(2+)</name>
        <dbReference type="ChEBI" id="CHEBI:29105"/>
        <label>2</label>
    </ligand>
</feature>
<evidence type="ECO:0000256" key="4">
    <source>
        <dbReference type="ARBA" id="ARBA00022475"/>
    </source>
</evidence>
<evidence type="ECO:0000256" key="8">
    <source>
        <dbReference type="ARBA" id="ARBA00022833"/>
    </source>
</evidence>
<evidence type="ECO:0000256" key="5">
    <source>
        <dbReference type="ARBA" id="ARBA00022622"/>
    </source>
</evidence>
<evidence type="ECO:0000256" key="3">
    <source>
        <dbReference type="ARBA" id="ARBA00012647"/>
    </source>
</evidence>
<dbReference type="PROSITE" id="PS00123">
    <property type="entry name" value="ALKALINE_PHOSPHATASE"/>
    <property type="match status" value="1"/>
</dbReference>
<feature type="compositionally biased region" description="Polar residues" evidence="17">
    <location>
        <begin position="47"/>
        <end position="56"/>
    </location>
</feature>
<comment type="catalytic activity">
    <reaction evidence="16">
        <text>a phosphate monoester + H2O = an alcohol + phosphate</text>
        <dbReference type="Rhea" id="RHEA:15017"/>
        <dbReference type="ChEBI" id="CHEBI:15377"/>
        <dbReference type="ChEBI" id="CHEBI:30879"/>
        <dbReference type="ChEBI" id="CHEBI:43474"/>
        <dbReference type="ChEBI" id="CHEBI:67140"/>
        <dbReference type="EC" id="3.1.3.1"/>
    </reaction>
</comment>
<feature type="binding site" evidence="14">
    <location>
        <position position="373"/>
    </location>
    <ligand>
        <name>Mg(2+)</name>
        <dbReference type="ChEBI" id="CHEBI:18420"/>
    </ligand>
</feature>
<feature type="binding site" evidence="14">
    <location>
        <position position="378"/>
    </location>
    <ligand>
        <name>Zn(2+)</name>
        <dbReference type="ChEBI" id="CHEBI:29105"/>
        <label>2</label>
    </ligand>
</feature>
<dbReference type="RefSeq" id="XP_015510301.1">
    <property type="nucleotide sequence ID" value="XM_015654815.2"/>
</dbReference>
<feature type="binding site" evidence="14">
    <location>
        <position position="382"/>
    </location>
    <ligand>
        <name>Zn(2+)</name>
        <dbReference type="ChEBI" id="CHEBI:29105"/>
        <label>2</label>
    </ligand>
</feature>
<dbReference type="InterPro" id="IPR017850">
    <property type="entry name" value="Alkaline_phosphatase_core_sf"/>
</dbReference>
<dbReference type="EC" id="3.1.3.1" evidence="3 16"/>